<proteinExistence type="predicted"/>
<evidence type="ECO:0000313" key="3">
    <source>
        <dbReference type="Proteomes" id="UP001501116"/>
    </source>
</evidence>
<dbReference type="RefSeq" id="WP_344411922.1">
    <property type="nucleotide sequence ID" value="NZ_BAAANN010000001.1"/>
</dbReference>
<evidence type="ECO:0000313" key="2">
    <source>
        <dbReference type="EMBL" id="GAA1937117.1"/>
    </source>
</evidence>
<dbReference type="InterPro" id="IPR036736">
    <property type="entry name" value="ACP-like_sf"/>
</dbReference>
<comment type="caution">
    <text evidence="2">The sequence shown here is derived from an EMBL/GenBank/DDBJ whole genome shotgun (WGS) entry which is preliminary data.</text>
</comment>
<sequence length="76" mass="8379">MYEVVKHILVGSMQVRAEDIRPAATREEIGLDSLAVQELAALLDARLGIVVHDWELLDTVTVEDVARLVAERKAAV</sequence>
<dbReference type="Gene3D" id="1.10.1200.10">
    <property type="entry name" value="ACP-like"/>
    <property type="match status" value="1"/>
</dbReference>
<dbReference type="Pfam" id="PF00550">
    <property type="entry name" value="PP-binding"/>
    <property type="match status" value="1"/>
</dbReference>
<dbReference type="EMBL" id="BAAANN010000001">
    <property type="protein sequence ID" value="GAA1937117.1"/>
    <property type="molecule type" value="Genomic_DNA"/>
</dbReference>
<reference evidence="3" key="1">
    <citation type="journal article" date="2019" name="Int. J. Syst. Evol. Microbiol.">
        <title>The Global Catalogue of Microorganisms (GCM) 10K type strain sequencing project: providing services to taxonomists for standard genome sequencing and annotation.</title>
        <authorList>
            <consortium name="The Broad Institute Genomics Platform"/>
            <consortium name="The Broad Institute Genome Sequencing Center for Infectious Disease"/>
            <person name="Wu L."/>
            <person name="Ma J."/>
        </authorList>
    </citation>
    <scope>NUCLEOTIDE SEQUENCE [LARGE SCALE GENOMIC DNA]</scope>
    <source>
        <strain evidence="3">JCM 14545</strain>
    </source>
</reference>
<keyword evidence="3" id="KW-1185">Reference proteome</keyword>
<dbReference type="PROSITE" id="PS50075">
    <property type="entry name" value="CARRIER"/>
    <property type="match status" value="1"/>
</dbReference>
<dbReference type="Proteomes" id="UP001501116">
    <property type="component" value="Unassembled WGS sequence"/>
</dbReference>
<gene>
    <name evidence="2" type="ORF">GCM10009754_00170</name>
</gene>
<feature type="domain" description="Carrier" evidence="1">
    <location>
        <begin position="1"/>
        <end position="73"/>
    </location>
</feature>
<dbReference type="InterPro" id="IPR009081">
    <property type="entry name" value="PP-bd_ACP"/>
</dbReference>
<organism evidence="2 3">
    <name type="scientific">Amycolatopsis minnesotensis</name>
    <dbReference type="NCBI Taxonomy" id="337894"/>
    <lineage>
        <taxon>Bacteria</taxon>
        <taxon>Bacillati</taxon>
        <taxon>Actinomycetota</taxon>
        <taxon>Actinomycetes</taxon>
        <taxon>Pseudonocardiales</taxon>
        <taxon>Pseudonocardiaceae</taxon>
        <taxon>Amycolatopsis</taxon>
    </lineage>
</organism>
<accession>A0ABP5BAN7</accession>
<evidence type="ECO:0000259" key="1">
    <source>
        <dbReference type="PROSITE" id="PS50075"/>
    </source>
</evidence>
<dbReference type="SUPFAM" id="SSF47336">
    <property type="entry name" value="ACP-like"/>
    <property type="match status" value="1"/>
</dbReference>
<name>A0ABP5BAN7_9PSEU</name>
<protein>
    <recommendedName>
        <fullName evidence="1">Carrier domain-containing protein</fullName>
    </recommendedName>
</protein>